<name>A0ACA9LBM9_9GLOM</name>
<accession>A0ACA9LBM9</accession>
<gene>
    <name evidence="1" type="ORF">RPERSI_LOCUS2721</name>
</gene>
<dbReference type="EMBL" id="CAJVQC010003095">
    <property type="protein sequence ID" value="CAG8521481.1"/>
    <property type="molecule type" value="Genomic_DNA"/>
</dbReference>
<reference evidence="1" key="1">
    <citation type="submission" date="2021-06" db="EMBL/GenBank/DDBJ databases">
        <authorList>
            <person name="Kallberg Y."/>
            <person name="Tangrot J."/>
            <person name="Rosling A."/>
        </authorList>
    </citation>
    <scope>NUCLEOTIDE SEQUENCE</scope>
    <source>
        <strain evidence="1">MA461A</strain>
    </source>
</reference>
<dbReference type="Proteomes" id="UP000789920">
    <property type="component" value="Unassembled WGS sequence"/>
</dbReference>
<protein>
    <submittedName>
        <fullName evidence="1">18321_t:CDS:1</fullName>
    </submittedName>
</protein>
<organism evidence="1 2">
    <name type="scientific">Racocetra persica</name>
    <dbReference type="NCBI Taxonomy" id="160502"/>
    <lineage>
        <taxon>Eukaryota</taxon>
        <taxon>Fungi</taxon>
        <taxon>Fungi incertae sedis</taxon>
        <taxon>Mucoromycota</taxon>
        <taxon>Glomeromycotina</taxon>
        <taxon>Glomeromycetes</taxon>
        <taxon>Diversisporales</taxon>
        <taxon>Gigasporaceae</taxon>
        <taxon>Racocetra</taxon>
    </lineage>
</organism>
<evidence type="ECO:0000313" key="1">
    <source>
        <dbReference type="EMBL" id="CAG8521481.1"/>
    </source>
</evidence>
<sequence length="394" mass="45098">MATLSGSSVSSKELRKQLNHERQKCFRNKNKETTSHLSIDISEDLQDLLNIKVPTVVIEPPANNTNSASATSEEYRKQLNRERQKCFRDKNKETTSHLYIDVSEELQHLLNTEVPTVVVKPPAIDTDSNSDNLSPILTTEVFIVLIESPIIGTNLELTNIQNNPKSRHGKTICHDIDRIDQTCRYCKAKFWMIEKDQNSRYAVSRFLLCYTNGKIQLPPAYNSALACISFSANVDHQFLEHGITNFWIHGQVYYLIGSLLLDKESKWKHSTKFTEYARYLQPVYPKLSDDTEWDACLLEASAIQTGHQLRQLFANILLFCQSDNHKVVLCEDILYQAHIQLQDLDDASNIPNVIEYEALIQLKNILLLSGKSLKDFPIMPIPLLLQISLIMKKH</sequence>
<keyword evidence="2" id="KW-1185">Reference proteome</keyword>
<evidence type="ECO:0000313" key="2">
    <source>
        <dbReference type="Proteomes" id="UP000789920"/>
    </source>
</evidence>
<comment type="caution">
    <text evidence="1">The sequence shown here is derived from an EMBL/GenBank/DDBJ whole genome shotgun (WGS) entry which is preliminary data.</text>
</comment>
<proteinExistence type="predicted"/>